<gene>
    <name evidence="2" type="ORF">HNQ40_001784</name>
</gene>
<evidence type="ECO:0000313" key="2">
    <source>
        <dbReference type="EMBL" id="MBB6429978.1"/>
    </source>
</evidence>
<protein>
    <submittedName>
        <fullName evidence="2">Putative Zn-dependent peptidase</fullName>
    </submittedName>
</protein>
<evidence type="ECO:0000313" key="3">
    <source>
        <dbReference type="Proteomes" id="UP000541810"/>
    </source>
</evidence>
<dbReference type="PANTHER" id="PTHR11851">
    <property type="entry name" value="METALLOPROTEASE"/>
    <property type="match status" value="1"/>
</dbReference>
<dbReference type="SUPFAM" id="SSF63411">
    <property type="entry name" value="LuxS/MPP-like metallohydrolase"/>
    <property type="match status" value="2"/>
</dbReference>
<dbReference type="PANTHER" id="PTHR11851:SF219">
    <property type="entry name" value="HYPOTHETICAL ZINC PROTEASE"/>
    <property type="match status" value="1"/>
</dbReference>
<dbReference type="InterPro" id="IPR011249">
    <property type="entry name" value="Metalloenz_LuxS/M16"/>
</dbReference>
<sequence length="408" mass="43580">MPEIVQTVLPNGLTVVAEPIPGASSLAMTLLTPAGLASQPVDQQGVAPLLSEMICRGAGGKTARQHSDALDTLGVQRSTDAQTRFFRIGATMIGSKMKEALPLLFDMARTPTLAEEALAPSVDLSIQAIDSLADEPQRRAMLELRSQHYPDPVGRPPVGVREHLENMTVDTVRKFWFEHFVARGSILGFAGSFDTDELLATVNDLLGDWGGEAHPAHGQGAGTGGVHHVHTDSTQVHIALAYPTIPDTHEDRVLQQAATAVLSGGMSGRLFTEVREKRGLVYSVYATYAGQKDRGDVLAYAGTTVPRAQETLDVLSGELRRLSEGVNQSEFERAIVGMKSSLVMQGESTTARGASIASDVYVFGQPRSLEYAASEVDAVTLDQLNAYLKANPPGDMTIVTLGPEPLKA</sequence>
<comment type="caution">
    <text evidence="2">The sequence shown here is derived from an EMBL/GenBank/DDBJ whole genome shotgun (WGS) entry which is preliminary data.</text>
</comment>
<organism evidence="2 3">
    <name type="scientific">Algisphaera agarilytica</name>
    <dbReference type="NCBI Taxonomy" id="1385975"/>
    <lineage>
        <taxon>Bacteria</taxon>
        <taxon>Pseudomonadati</taxon>
        <taxon>Planctomycetota</taxon>
        <taxon>Phycisphaerae</taxon>
        <taxon>Phycisphaerales</taxon>
        <taxon>Phycisphaeraceae</taxon>
        <taxon>Algisphaera</taxon>
    </lineage>
</organism>
<accession>A0A7X0LLH5</accession>
<proteinExistence type="predicted"/>
<dbReference type="InterPro" id="IPR050361">
    <property type="entry name" value="MPP/UQCRC_Complex"/>
</dbReference>
<dbReference type="Pfam" id="PF05193">
    <property type="entry name" value="Peptidase_M16_C"/>
    <property type="match status" value="1"/>
</dbReference>
<dbReference type="EMBL" id="JACHGY010000001">
    <property type="protein sequence ID" value="MBB6429978.1"/>
    <property type="molecule type" value="Genomic_DNA"/>
</dbReference>
<dbReference type="GO" id="GO:0046872">
    <property type="term" value="F:metal ion binding"/>
    <property type="evidence" value="ECO:0007669"/>
    <property type="project" value="InterPro"/>
</dbReference>
<evidence type="ECO:0000259" key="1">
    <source>
        <dbReference type="Pfam" id="PF05193"/>
    </source>
</evidence>
<dbReference type="AlphaFoldDB" id="A0A7X0LLH5"/>
<dbReference type="Gene3D" id="3.30.830.10">
    <property type="entry name" value="Metalloenzyme, LuxS/M16 peptidase-like"/>
    <property type="match status" value="2"/>
</dbReference>
<dbReference type="InterPro" id="IPR007863">
    <property type="entry name" value="Peptidase_M16_C"/>
</dbReference>
<keyword evidence="3" id="KW-1185">Reference proteome</keyword>
<dbReference type="Proteomes" id="UP000541810">
    <property type="component" value="Unassembled WGS sequence"/>
</dbReference>
<reference evidence="2 3" key="1">
    <citation type="submission" date="2020-08" db="EMBL/GenBank/DDBJ databases">
        <title>Genomic Encyclopedia of Type Strains, Phase IV (KMG-IV): sequencing the most valuable type-strain genomes for metagenomic binning, comparative biology and taxonomic classification.</title>
        <authorList>
            <person name="Goeker M."/>
        </authorList>
    </citation>
    <scope>NUCLEOTIDE SEQUENCE [LARGE SCALE GENOMIC DNA]</scope>
    <source>
        <strain evidence="2 3">DSM 103725</strain>
    </source>
</reference>
<dbReference type="RefSeq" id="WP_184677525.1">
    <property type="nucleotide sequence ID" value="NZ_JACHGY010000001.1"/>
</dbReference>
<feature type="domain" description="Peptidase M16 C-terminal" evidence="1">
    <location>
        <begin position="166"/>
        <end position="335"/>
    </location>
</feature>
<name>A0A7X0LLH5_9BACT</name>